<dbReference type="Gene3D" id="1.10.3100.10">
    <property type="entry name" value="Putative cytoplasmic protein"/>
    <property type="match status" value="1"/>
</dbReference>
<keyword evidence="2" id="KW-1185">Reference proteome</keyword>
<dbReference type="RefSeq" id="WP_078005046.1">
    <property type="nucleotide sequence ID" value="NZ_MRUL01000033.1"/>
</dbReference>
<organism evidence="1 2">
    <name type="scientific">Izhakiella australiensis</name>
    <dbReference type="NCBI Taxonomy" id="1926881"/>
    <lineage>
        <taxon>Bacteria</taxon>
        <taxon>Pseudomonadati</taxon>
        <taxon>Pseudomonadota</taxon>
        <taxon>Gammaproteobacteria</taxon>
        <taxon>Enterobacterales</taxon>
        <taxon>Erwiniaceae</taxon>
        <taxon>Izhakiella</taxon>
    </lineage>
</organism>
<sequence length="117" mass="13441">MNNKELKALRLILTLEPGEAACHIGNKDIRTWQRWESGASPVPQYVINLMDDYNQLRDALVEKRYAEFHRKGELIMLNFYMTLDEFEAATGKRDVVMWRITNSVAGECYSAGIASLE</sequence>
<dbReference type="EMBL" id="MRUL01000033">
    <property type="protein sequence ID" value="OON34723.1"/>
    <property type="molecule type" value="Genomic_DNA"/>
</dbReference>
<name>A0A1S8Y7Q7_9GAMM</name>
<evidence type="ECO:0008006" key="3">
    <source>
        <dbReference type="Google" id="ProtNLM"/>
    </source>
</evidence>
<evidence type="ECO:0000313" key="1">
    <source>
        <dbReference type="EMBL" id="OON34723.1"/>
    </source>
</evidence>
<dbReference type="InterPro" id="IPR010982">
    <property type="entry name" value="Lambda_DNA-bd_dom_sf"/>
</dbReference>
<dbReference type="Proteomes" id="UP000190667">
    <property type="component" value="Unassembled WGS sequence"/>
</dbReference>
<comment type="caution">
    <text evidence="1">The sequence shown here is derived from an EMBL/GenBank/DDBJ whole genome shotgun (WGS) entry which is preliminary data.</text>
</comment>
<dbReference type="STRING" id="1926881.BTJ39_23195"/>
<dbReference type="GO" id="GO:0003677">
    <property type="term" value="F:DNA binding"/>
    <property type="evidence" value="ECO:0007669"/>
    <property type="project" value="InterPro"/>
</dbReference>
<dbReference type="OrthoDB" id="7066373at2"/>
<accession>A0A1S8Y7Q7</accession>
<dbReference type="SUPFAM" id="SSF47413">
    <property type="entry name" value="lambda repressor-like DNA-binding domains"/>
    <property type="match status" value="1"/>
</dbReference>
<gene>
    <name evidence="1" type="ORF">BTJ39_23195</name>
</gene>
<evidence type="ECO:0000313" key="2">
    <source>
        <dbReference type="Proteomes" id="UP000190667"/>
    </source>
</evidence>
<dbReference type="InterPro" id="IPR027910">
    <property type="entry name" value="YdiL_sf"/>
</dbReference>
<reference evidence="1 2" key="1">
    <citation type="submission" date="2016-12" db="EMBL/GenBank/DDBJ databases">
        <title>Izhakiella australiana sp. nov. of genus Izhakiella isolated from Australian desert.</title>
        <authorList>
            <person name="Ji M."/>
        </authorList>
    </citation>
    <scope>NUCLEOTIDE SEQUENCE [LARGE SCALE GENOMIC DNA]</scope>
    <source>
        <strain evidence="1 2">D4N98</strain>
    </source>
</reference>
<proteinExistence type="predicted"/>
<protein>
    <recommendedName>
        <fullName evidence="3">DUF1870 domain-containing protein</fullName>
    </recommendedName>
</protein>
<dbReference type="InterPro" id="IPR015060">
    <property type="entry name" value="Aca2_YdiL-like"/>
</dbReference>
<dbReference type="AlphaFoldDB" id="A0A1S8Y7Q7"/>
<dbReference type="Pfam" id="PF08965">
    <property type="entry name" value="Aca2_YdiL"/>
    <property type="match status" value="1"/>
</dbReference>